<evidence type="ECO:0000313" key="2">
    <source>
        <dbReference type="EMBL" id="AFJ91674.1"/>
    </source>
</evidence>
<organism evidence="2">
    <name type="scientific">Cocos nucifera</name>
    <name type="common">Coconut palm</name>
    <dbReference type="NCBI Taxonomy" id="13894"/>
    <lineage>
        <taxon>Eukaryota</taxon>
        <taxon>Viridiplantae</taxon>
        <taxon>Streptophyta</taxon>
        <taxon>Embryophyta</taxon>
        <taxon>Tracheophyta</taxon>
        <taxon>Spermatophyta</taxon>
        <taxon>Magnoliopsida</taxon>
        <taxon>Liliopsida</taxon>
        <taxon>Arecaceae</taxon>
        <taxon>Arecoideae</taxon>
        <taxon>Cocoseae</taxon>
        <taxon>Attaleinae</taxon>
        <taxon>Cocos</taxon>
    </lineage>
</organism>
<name>I2E2F6_COCNU</name>
<reference evidence="2" key="1">
    <citation type="submission" date="2012-01" db="EMBL/GenBank/DDBJ databases">
        <title>PCR-Based Cloning of Selected Genes in Normal and Mutant Endosperms of Coconut (Cocos nucifera L.).</title>
        <authorList>
            <person name="Yadao-dela Cruz R.O."/>
            <person name="Laude R.P."/>
            <person name="Diaz M.G.Q."/>
            <person name="Laurena A.C."/>
            <person name="Mendioro M.S."/>
            <person name="Mendoza E.M.T."/>
        </authorList>
    </citation>
    <scope>NUCLEOTIDE SEQUENCE</scope>
</reference>
<feature type="non-terminal residue" evidence="2">
    <location>
        <position position="71"/>
    </location>
</feature>
<keyword evidence="2" id="KW-0808">Transferase</keyword>
<feature type="non-terminal residue" evidence="2">
    <location>
        <position position="1"/>
    </location>
</feature>
<evidence type="ECO:0000256" key="1">
    <source>
        <dbReference type="SAM" id="MobiDB-lite"/>
    </source>
</evidence>
<dbReference type="AlphaFoldDB" id="I2E2F6"/>
<feature type="region of interest" description="Disordered" evidence="1">
    <location>
        <begin position="1"/>
        <end position="20"/>
    </location>
</feature>
<accession>I2E2F6</accession>
<dbReference type="EMBL" id="JQ364942">
    <property type="protein sequence ID" value="AFJ91674.1"/>
    <property type="molecule type" value="mRNA"/>
</dbReference>
<proteinExistence type="evidence at transcript level"/>
<dbReference type="GO" id="GO:0016740">
    <property type="term" value="F:transferase activity"/>
    <property type="evidence" value="ECO:0007669"/>
    <property type="project" value="UniProtKB-KW"/>
</dbReference>
<protein>
    <submittedName>
        <fullName evidence="2">Isopentenyl transferase</fullName>
    </submittedName>
</protein>
<sequence>QGGGRRHPPPLARSRPPGRRLHRIRLRPRGHACHRLHPPAWSPPHRRRRLQLVHRGIGRRRGWGVPVPVRV</sequence>